<evidence type="ECO:0000256" key="1">
    <source>
        <dbReference type="SAM" id="MobiDB-lite"/>
    </source>
</evidence>
<proteinExistence type="predicted"/>
<dbReference type="Pfam" id="PF00248">
    <property type="entry name" value="Aldo_ket_red"/>
    <property type="match status" value="1"/>
</dbReference>
<sequence length="443" mass="48803">MPFILPCVAGGIANVFCSHITLVVPHPLSVSERKSGQNQSNPPAALGRRRTGPRGSSGLRLLVRQRRTFIIDSRKLGKLNHLGHRRLENSVGMSRLDPDRMPTLTLNNGQKIPAIGMGCWIGSPGGGKRVYDYCAKAISVGYRHFDTAASYGEYFLPHIVAPGLTVGSGNEEAVGQAIRDSGIQREEFFVTTKLADHFHVKEAFEESLKNLGLDYIDLYLMHWPQAITNIHVKPGGDNKPDYLLADALPPEDGPTFIETWLAMEKLVGTGKVKSVGVSNFSIKNLEILLPHCTITPTTNQVEAHPYLPNHELKSYCEAKGILLTAYSPLGQPRPDVPVGLLENSDIKTIAENHNAESAQVLISWAVQRGTIAIPKTENEHRMITNMTLIKLADFETKVLDGIHRQPGMHRSLLVGLHSEDGKVFGWTYEQLGWKMKTGGFVTD</sequence>
<dbReference type="InterPro" id="IPR023210">
    <property type="entry name" value="NADP_OxRdtase_dom"/>
</dbReference>
<evidence type="ECO:0000259" key="2">
    <source>
        <dbReference type="Pfam" id="PF00248"/>
    </source>
</evidence>
<dbReference type="Proteomes" id="UP000054988">
    <property type="component" value="Unassembled WGS sequence"/>
</dbReference>
<evidence type="ECO:0000313" key="3">
    <source>
        <dbReference type="EMBL" id="KTB37898.1"/>
    </source>
</evidence>
<name>A0A0W0FNL6_MONRR</name>
<organism evidence="3 4">
    <name type="scientific">Moniliophthora roreri</name>
    <name type="common">Frosty pod rot fungus</name>
    <name type="synonym">Monilia roreri</name>
    <dbReference type="NCBI Taxonomy" id="221103"/>
    <lineage>
        <taxon>Eukaryota</taxon>
        <taxon>Fungi</taxon>
        <taxon>Dikarya</taxon>
        <taxon>Basidiomycota</taxon>
        <taxon>Agaricomycotina</taxon>
        <taxon>Agaricomycetes</taxon>
        <taxon>Agaricomycetidae</taxon>
        <taxon>Agaricales</taxon>
        <taxon>Marasmiineae</taxon>
        <taxon>Marasmiaceae</taxon>
        <taxon>Moniliophthora</taxon>
    </lineage>
</organism>
<dbReference type="EMBL" id="LATX01001805">
    <property type="protein sequence ID" value="KTB37898.1"/>
    <property type="molecule type" value="Genomic_DNA"/>
</dbReference>
<dbReference type="InterPro" id="IPR018170">
    <property type="entry name" value="Aldo/ket_reductase_CS"/>
</dbReference>
<dbReference type="InterPro" id="IPR036812">
    <property type="entry name" value="NAD(P)_OxRdtase_dom_sf"/>
</dbReference>
<comment type="caution">
    <text evidence="3">The sequence shown here is derived from an EMBL/GenBank/DDBJ whole genome shotgun (WGS) entry which is preliminary data.</text>
</comment>
<protein>
    <recommendedName>
        <fullName evidence="2">NADP-dependent oxidoreductase domain-containing protein</fullName>
    </recommendedName>
</protein>
<accession>A0A0W0FNL6</accession>
<dbReference type="Gene3D" id="3.20.20.100">
    <property type="entry name" value="NADP-dependent oxidoreductase domain"/>
    <property type="match status" value="1"/>
</dbReference>
<feature type="domain" description="NADP-dependent oxidoreductase" evidence="2">
    <location>
        <begin position="129"/>
        <end position="397"/>
    </location>
</feature>
<feature type="region of interest" description="Disordered" evidence="1">
    <location>
        <begin position="31"/>
        <end position="58"/>
    </location>
</feature>
<dbReference type="SUPFAM" id="SSF51430">
    <property type="entry name" value="NAD(P)-linked oxidoreductase"/>
    <property type="match status" value="1"/>
</dbReference>
<dbReference type="PROSITE" id="PS00062">
    <property type="entry name" value="ALDOKETO_REDUCTASE_2"/>
    <property type="match status" value="1"/>
</dbReference>
<dbReference type="CDD" id="cd19071">
    <property type="entry name" value="AKR_AKR1-5-like"/>
    <property type="match status" value="1"/>
</dbReference>
<dbReference type="AlphaFoldDB" id="A0A0W0FNL6"/>
<evidence type="ECO:0000313" key="4">
    <source>
        <dbReference type="Proteomes" id="UP000054988"/>
    </source>
</evidence>
<dbReference type="eggNOG" id="KOG1577">
    <property type="taxonomic scope" value="Eukaryota"/>
</dbReference>
<dbReference type="InterPro" id="IPR020471">
    <property type="entry name" value="AKR"/>
</dbReference>
<dbReference type="PRINTS" id="PR00069">
    <property type="entry name" value="ALDKETRDTASE"/>
</dbReference>
<dbReference type="PANTHER" id="PTHR11732">
    <property type="entry name" value="ALDO/KETO REDUCTASE"/>
    <property type="match status" value="1"/>
</dbReference>
<dbReference type="GO" id="GO:0016491">
    <property type="term" value="F:oxidoreductase activity"/>
    <property type="evidence" value="ECO:0007669"/>
    <property type="project" value="InterPro"/>
</dbReference>
<gene>
    <name evidence="3" type="ORF">WG66_9533</name>
</gene>
<reference evidence="3 4" key="1">
    <citation type="submission" date="2015-12" db="EMBL/GenBank/DDBJ databases">
        <title>Draft genome sequence of Moniliophthora roreri, the causal agent of frosty pod rot of cacao.</title>
        <authorList>
            <person name="Aime M.C."/>
            <person name="Diaz-Valderrama J.R."/>
            <person name="Kijpornyongpan T."/>
            <person name="Phillips-Mora W."/>
        </authorList>
    </citation>
    <scope>NUCLEOTIDE SEQUENCE [LARGE SCALE GENOMIC DNA]</scope>
    <source>
        <strain evidence="3 4">MCA 2952</strain>
    </source>
</reference>